<evidence type="ECO:0000259" key="5">
    <source>
        <dbReference type="SMART" id="SM00385"/>
    </source>
</evidence>
<evidence type="ECO:0000256" key="1">
    <source>
        <dbReference type="ARBA" id="ARBA00022618"/>
    </source>
</evidence>
<dbReference type="SUPFAM" id="SSF47954">
    <property type="entry name" value="Cyclin-like"/>
    <property type="match status" value="1"/>
</dbReference>
<dbReference type="PROSITE" id="PS00292">
    <property type="entry name" value="CYCLINS"/>
    <property type="match status" value="1"/>
</dbReference>
<dbReference type="InterPro" id="IPR006671">
    <property type="entry name" value="Cyclin_N"/>
</dbReference>
<evidence type="ECO:0000256" key="4">
    <source>
        <dbReference type="RuleBase" id="RU000383"/>
    </source>
</evidence>
<dbReference type="InterPro" id="IPR039361">
    <property type="entry name" value="Cyclin"/>
</dbReference>
<keyword evidence="6" id="KW-1185">Reference proteome</keyword>
<evidence type="ECO:0000256" key="3">
    <source>
        <dbReference type="ARBA" id="ARBA00023306"/>
    </source>
</evidence>
<dbReference type="InterPro" id="IPR036915">
    <property type="entry name" value="Cyclin-like_sf"/>
</dbReference>
<dbReference type="GO" id="GO:0051301">
    <property type="term" value="P:cell division"/>
    <property type="evidence" value="ECO:0007669"/>
    <property type="project" value="UniProtKB-KW"/>
</dbReference>
<dbReference type="SMART" id="SM00385">
    <property type="entry name" value="CYCLIN"/>
    <property type="match status" value="1"/>
</dbReference>
<keyword evidence="2 4" id="KW-0195">Cyclin</keyword>
<dbReference type="STRING" id="131310.A0A0N5A0J7"/>
<comment type="similarity">
    <text evidence="4">Belongs to the cyclin family.</text>
</comment>
<name>A0A0N5A0J7_PARTI</name>
<accession>A0A0N5A0J7</accession>
<dbReference type="InterPro" id="IPR048258">
    <property type="entry name" value="Cyclins_cyclin-box"/>
</dbReference>
<evidence type="ECO:0000313" key="6">
    <source>
        <dbReference type="Proteomes" id="UP000038045"/>
    </source>
</evidence>
<dbReference type="InterPro" id="IPR013763">
    <property type="entry name" value="Cyclin-like_dom"/>
</dbReference>
<evidence type="ECO:0000313" key="7">
    <source>
        <dbReference type="WBParaSite" id="PTRK_0001494400.1"/>
    </source>
</evidence>
<dbReference type="WBParaSite" id="PTRK_0001494400.1">
    <property type="protein sequence ID" value="PTRK_0001494400.1"/>
    <property type="gene ID" value="PTRK_0001494400"/>
</dbReference>
<evidence type="ECO:0000256" key="2">
    <source>
        <dbReference type="ARBA" id="ARBA00023127"/>
    </source>
</evidence>
<keyword evidence="1" id="KW-0132">Cell division</keyword>
<dbReference type="Proteomes" id="UP000038045">
    <property type="component" value="Unplaced"/>
</dbReference>
<proteinExistence type="inferred from homology"/>
<dbReference type="Gene3D" id="1.10.472.10">
    <property type="entry name" value="Cyclin-like"/>
    <property type="match status" value="2"/>
</dbReference>
<reference evidence="7" key="1">
    <citation type="submission" date="2017-02" db="UniProtKB">
        <authorList>
            <consortium name="WormBaseParasite"/>
        </authorList>
    </citation>
    <scope>IDENTIFICATION</scope>
</reference>
<dbReference type="GO" id="GO:0000278">
    <property type="term" value="P:mitotic cell cycle"/>
    <property type="evidence" value="ECO:0007669"/>
    <property type="project" value="UniProtKB-ARBA"/>
</dbReference>
<protein>
    <submittedName>
        <fullName evidence="7">Cyclin N-terminal domain-containing protein</fullName>
    </submittedName>
</protein>
<dbReference type="PANTHER" id="PTHR10177">
    <property type="entry name" value="CYCLINS"/>
    <property type="match status" value="1"/>
</dbReference>
<dbReference type="AlphaFoldDB" id="A0A0N5A0J7"/>
<keyword evidence="3" id="KW-0131">Cell cycle</keyword>
<sequence length="497" mass="57671">MDHYPVDDINTLEVSNYVKSRKRTFEEVNYDSRQSVYNSEQIYSNMAKGLNSESQNHYLTSSSNYNSLKCNEDVHSPSLYKNTIVNESSFIINNPIHDNESFKTINKIFYQQPNKSTIQSLMLHETNTVFGNFEYVVNYDEKSKEFAKKIKEKLPIELNKFGKSYEVIDLLYLKSRIYPSLEAIPLPIEKKLNGTYRVAVLEWLQEVCYAENISRVTYNSAINLMDRFFANNYVPPVHYQLIGSACLLIAAKIEEIYPPSFSKITDYSDFTFNSAQLRKAEIAIINELEFSLNPVTCYSFLSYYHLKLQDEYDDPLLDSSFDSPLKGSKRRNSIDNILKSENVSSSISNYFCSDEPKPYSEEVGEFFLKTMAIHDFIFMTHHSSYFSPSKLAASIIYAQFPNCDYDLSNLVAYKKDDVLNELDYVMPFVECSKSIEMDYTHLSSSINCPKSELKKYEVQTFSPCFRKVLYENEKLNDHIVKYNLKTEALSLKLSQKH</sequence>
<organism evidence="6 7">
    <name type="scientific">Parastrongyloides trichosuri</name>
    <name type="common">Possum-specific nematode worm</name>
    <dbReference type="NCBI Taxonomy" id="131310"/>
    <lineage>
        <taxon>Eukaryota</taxon>
        <taxon>Metazoa</taxon>
        <taxon>Ecdysozoa</taxon>
        <taxon>Nematoda</taxon>
        <taxon>Chromadorea</taxon>
        <taxon>Rhabditida</taxon>
        <taxon>Tylenchina</taxon>
        <taxon>Panagrolaimomorpha</taxon>
        <taxon>Strongyloidoidea</taxon>
        <taxon>Strongyloididae</taxon>
        <taxon>Parastrongyloides</taxon>
    </lineage>
</organism>
<dbReference type="Pfam" id="PF00134">
    <property type="entry name" value="Cyclin_N"/>
    <property type="match status" value="1"/>
</dbReference>
<feature type="domain" description="Cyclin-like" evidence="5">
    <location>
        <begin position="202"/>
        <end position="286"/>
    </location>
</feature>